<dbReference type="PANTHER" id="PTHR43080:SF2">
    <property type="entry name" value="CBS DOMAIN-CONTAINING PROTEIN"/>
    <property type="match status" value="1"/>
</dbReference>
<dbReference type="InterPro" id="IPR000644">
    <property type="entry name" value="CBS_dom"/>
</dbReference>
<evidence type="ECO:0000313" key="5">
    <source>
        <dbReference type="Proteomes" id="UP000220133"/>
    </source>
</evidence>
<dbReference type="OrthoDB" id="9802114at2"/>
<accession>A0A291QXA2</accession>
<organism evidence="4 5">
    <name type="scientific">Chitinophaga caeni</name>
    <dbReference type="NCBI Taxonomy" id="2029983"/>
    <lineage>
        <taxon>Bacteria</taxon>
        <taxon>Pseudomonadati</taxon>
        <taxon>Bacteroidota</taxon>
        <taxon>Chitinophagia</taxon>
        <taxon>Chitinophagales</taxon>
        <taxon>Chitinophagaceae</taxon>
        <taxon>Chitinophaga</taxon>
    </lineage>
</organism>
<dbReference type="SMART" id="SM00116">
    <property type="entry name" value="CBS"/>
    <property type="match status" value="2"/>
</dbReference>
<dbReference type="RefSeq" id="WP_098194866.1">
    <property type="nucleotide sequence ID" value="NZ_CP023777.1"/>
</dbReference>
<dbReference type="InterPro" id="IPR044725">
    <property type="entry name" value="CBSX3_CBS_dom"/>
</dbReference>
<reference evidence="4 5" key="1">
    <citation type="submission" date="2017-10" db="EMBL/GenBank/DDBJ databases">
        <title>Paenichitinophaga pekingensis gen. nov., sp. nov., isolated from activated sludge.</title>
        <authorList>
            <person name="Jin D."/>
            <person name="Kong X."/>
            <person name="Deng Y."/>
            <person name="Bai Z."/>
        </authorList>
    </citation>
    <scope>NUCLEOTIDE SEQUENCE [LARGE SCALE GENOMIC DNA]</scope>
    <source>
        <strain evidence="4 5">13</strain>
    </source>
</reference>
<dbReference type="KEGG" id="cbae:COR50_15735"/>
<feature type="domain" description="CBS" evidence="3">
    <location>
        <begin position="77"/>
        <end position="134"/>
    </location>
</feature>
<keyword evidence="5" id="KW-1185">Reference proteome</keyword>
<dbReference type="Proteomes" id="UP000220133">
    <property type="component" value="Chromosome"/>
</dbReference>
<keyword evidence="4" id="KW-0808">Transferase</keyword>
<dbReference type="Pfam" id="PF00571">
    <property type="entry name" value="CBS"/>
    <property type="match status" value="2"/>
</dbReference>
<name>A0A291QXA2_9BACT</name>
<dbReference type="PANTHER" id="PTHR43080">
    <property type="entry name" value="CBS DOMAIN-CONTAINING PROTEIN CBSX3, MITOCHONDRIAL"/>
    <property type="match status" value="1"/>
</dbReference>
<dbReference type="PROSITE" id="PS51371">
    <property type="entry name" value="CBS"/>
    <property type="match status" value="2"/>
</dbReference>
<evidence type="ECO:0000256" key="1">
    <source>
        <dbReference type="ARBA" id="ARBA00023122"/>
    </source>
</evidence>
<dbReference type="EMBL" id="CP023777">
    <property type="protein sequence ID" value="ATL48493.1"/>
    <property type="molecule type" value="Genomic_DNA"/>
</dbReference>
<protein>
    <submittedName>
        <fullName evidence="4">Histidine kinase</fullName>
    </submittedName>
</protein>
<dbReference type="AlphaFoldDB" id="A0A291QXA2"/>
<dbReference type="GO" id="GO:0016301">
    <property type="term" value="F:kinase activity"/>
    <property type="evidence" value="ECO:0007669"/>
    <property type="project" value="UniProtKB-KW"/>
</dbReference>
<evidence type="ECO:0000259" key="3">
    <source>
        <dbReference type="PROSITE" id="PS51371"/>
    </source>
</evidence>
<sequence length="147" mass="16219">MGGRVRNILQAKGHAVHAINPNDTVYHALTVLVEKNVGALVVVDGDNFLGIFSERDYARRVILKGRASKETLISEIMTLNPITVTEDDSIEACMVKMTDKHIRHLPVVDDKGKLIGLISIGDVVKQIMEDQRSTIENLEGYIHGTMA</sequence>
<dbReference type="InterPro" id="IPR051257">
    <property type="entry name" value="Diverse_CBS-Domain"/>
</dbReference>
<dbReference type="CDD" id="cd04623">
    <property type="entry name" value="CBS_pair_bac_euk"/>
    <property type="match status" value="1"/>
</dbReference>
<evidence type="ECO:0000313" key="4">
    <source>
        <dbReference type="EMBL" id="ATL48493.1"/>
    </source>
</evidence>
<dbReference type="SUPFAM" id="SSF54631">
    <property type="entry name" value="CBS-domain pair"/>
    <property type="match status" value="1"/>
</dbReference>
<proteinExistence type="predicted"/>
<dbReference type="Gene3D" id="3.10.580.10">
    <property type="entry name" value="CBS-domain"/>
    <property type="match status" value="1"/>
</dbReference>
<keyword evidence="1 2" id="KW-0129">CBS domain</keyword>
<dbReference type="InterPro" id="IPR046342">
    <property type="entry name" value="CBS_dom_sf"/>
</dbReference>
<keyword evidence="4" id="KW-0418">Kinase</keyword>
<gene>
    <name evidence="4" type="ORF">COR50_15735</name>
</gene>
<feature type="domain" description="CBS" evidence="3">
    <location>
        <begin position="10"/>
        <end position="68"/>
    </location>
</feature>
<evidence type="ECO:0000256" key="2">
    <source>
        <dbReference type="PROSITE-ProRule" id="PRU00703"/>
    </source>
</evidence>